<dbReference type="EMBL" id="BCSY01000005">
    <property type="protein sequence ID" value="GAS93136.1"/>
    <property type="molecule type" value="Genomic_DNA"/>
</dbReference>
<reference evidence="2" key="1">
    <citation type="journal article" date="2016" name="Genome Announc.">
        <title>Draft Genome Sequences of Five Rapidly Growing Mycobacterium Species, M. thermoresistibile, M. fortuitum subsp. acetamidolyticum, M. canariasense, M. brisbanense, and M. novocastrense.</title>
        <authorList>
            <person name="Katahira K."/>
            <person name="Ogura Y."/>
            <person name="Gotoh Y."/>
            <person name="Hayashi T."/>
        </authorList>
    </citation>
    <scope>NUCLEOTIDE SEQUENCE [LARGE SCALE GENOMIC DNA]</scope>
    <source>
        <strain evidence="2">JCM15298</strain>
    </source>
</reference>
<dbReference type="STRING" id="228230.RMCC_0102"/>
<dbReference type="Proteomes" id="UP000069443">
    <property type="component" value="Unassembled WGS sequence"/>
</dbReference>
<comment type="caution">
    <text evidence="1">The sequence shown here is derived from an EMBL/GenBank/DDBJ whole genome shotgun (WGS) entry which is preliminary data.</text>
</comment>
<evidence type="ECO:0000313" key="2">
    <source>
        <dbReference type="Proteomes" id="UP000069443"/>
    </source>
</evidence>
<gene>
    <name evidence="1" type="ORF">RMCC_0102</name>
</gene>
<dbReference type="RefSeq" id="WP_062654536.1">
    <property type="nucleotide sequence ID" value="NZ_BCSY01000005.1"/>
</dbReference>
<protein>
    <submittedName>
        <fullName evidence="1">FAD linked oxidase domain protein</fullName>
    </submittedName>
</protein>
<dbReference type="Gene3D" id="3.30.465.10">
    <property type="match status" value="1"/>
</dbReference>
<name>A0A100W7W4_MYCCR</name>
<dbReference type="InterPro" id="IPR016169">
    <property type="entry name" value="FAD-bd_PCMH_sub2"/>
</dbReference>
<dbReference type="OrthoDB" id="545125at2"/>
<dbReference type="Gene3D" id="3.40.462.20">
    <property type="match status" value="1"/>
</dbReference>
<keyword evidence="2" id="KW-1185">Reference proteome</keyword>
<evidence type="ECO:0000313" key="1">
    <source>
        <dbReference type="EMBL" id="GAS93136.1"/>
    </source>
</evidence>
<proteinExistence type="predicted"/>
<dbReference type="AlphaFoldDB" id="A0A100W7W4"/>
<sequence length="207" mass="21013">MKSPFPPQLQNVPIVHLAFASAAGEPAAAPLLHALRHVPPPTVDSAWAPADAARLAEIHLDPPGPLPALGVGRWLGTTAPAVAHDLLTRVATQDSPVAMIELRNLDNSAPARSGAQTAVPGAYLLHAVGVAADPGSRAAAEHGLAELEAIAKPADVGLAAANFADGRAAVADGLPDSDLKRLTQVRAAVDPHHRIAPTRLSATSGGV</sequence>
<reference evidence="2" key="2">
    <citation type="submission" date="2016-02" db="EMBL/GenBank/DDBJ databases">
        <title>Draft genome sequence of five rapidly growing Mycobacterium species.</title>
        <authorList>
            <person name="Katahira K."/>
            <person name="Gotou Y."/>
            <person name="Iida K."/>
            <person name="Ogura Y."/>
            <person name="Hayashi T."/>
        </authorList>
    </citation>
    <scope>NUCLEOTIDE SEQUENCE [LARGE SCALE GENOMIC DNA]</scope>
    <source>
        <strain evidence="2">JCM15298</strain>
    </source>
</reference>
<accession>A0A100W7W4</accession>
<organism evidence="1 2">
    <name type="scientific">Mycolicibacterium canariasense</name>
    <name type="common">Mycobacterium canariasense</name>
    <dbReference type="NCBI Taxonomy" id="228230"/>
    <lineage>
        <taxon>Bacteria</taxon>
        <taxon>Bacillati</taxon>
        <taxon>Actinomycetota</taxon>
        <taxon>Actinomycetes</taxon>
        <taxon>Mycobacteriales</taxon>
        <taxon>Mycobacteriaceae</taxon>
        <taxon>Mycolicibacterium</taxon>
    </lineage>
</organism>